<dbReference type="EMBL" id="DRTT01000175">
    <property type="protein sequence ID" value="HHF99107.1"/>
    <property type="molecule type" value="Genomic_DNA"/>
</dbReference>
<comment type="caution">
    <text evidence="2">The sequence shown here is derived from an EMBL/GenBank/DDBJ whole genome shotgun (WGS) entry which is preliminary data.</text>
</comment>
<reference evidence="2" key="1">
    <citation type="journal article" date="2020" name="mSystems">
        <title>Genome- and Community-Level Interaction Insights into Carbon Utilization and Element Cycling Functions of Hydrothermarchaeota in Hydrothermal Sediment.</title>
        <authorList>
            <person name="Zhou Z."/>
            <person name="Liu Y."/>
            <person name="Xu W."/>
            <person name="Pan J."/>
            <person name="Luo Z.H."/>
            <person name="Li M."/>
        </authorList>
    </citation>
    <scope>NUCLEOTIDE SEQUENCE [LARGE SCALE GENOMIC DNA]</scope>
    <source>
        <strain evidence="2">HyVt-92</strain>
    </source>
</reference>
<protein>
    <submittedName>
        <fullName evidence="2">MBL fold metallo-hydrolase</fullName>
    </submittedName>
</protein>
<dbReference type="AlphaFoldDB" id="A0A7V5M0M0"/>
<name>A0A7V5M0M0_UNCAE</name>
<dbReference type="Proteomes" id="UP000886070">
    <property type="component" value="Unassembled WGS sequence"/>
</dbReference>
<dbReference type="Pfam" id="PF12706">
    <property type="entry name" value="Lactamase_B_2"/>
    <property type="match status" value="1"/>
</dbReference>
<dbReference type="InterPro" id="IPR001279">
    <property type="entry name" value="Metallo-B-lactamas"/>
</dbReference>
<dbReference type="CDD" id="cd07741">
    <property type="entry name" value="metallo-hydrolase-like_MBL-fold"/>
    <property type="match status" value="1"/>
</dbReference>
<gene>
    <name evidence="2" type="ORF">ENL39_06470</name>
</gene>
<organism evidence="2">
    <name type="scientific">Aerophobetes bacterium</name>
    <dbReference type="NCBI Taxonomy" id="2030807"/>
    <lineage>
        <taxon>Bacteria</taxon>
        <taxon>Candidatus Aerophobota</taxon>
    </lineage>
</organism>
<sequence>MGKIKFLGTAGARIVMIKQLRSSGGIWVNLDEVNILIDPGPGSLLRCVKSRPRLDPSKLDAIILTHKHLDHSGDINVMIEAMTEGGFKKRGILLAPEDALEGEDPVIFRYLRNFPEKIEILKEKKSYRIKDVLIETPIKHKHGVETYGLNIMSQNFFISFITDGLYFEGLEKYYKGEISIINVVRLKPKKGVDHLNLEDAEKIITSNNPKLSILTHFGMTMLRARPWQIAQNLQEKLGLKIIAANDGMEIDLDEYRKQKKN</sequence>
<dbReference type="Gene3D" id="3.60.15.10">
    <property type="entry name" value="Ribonuclease Z/Hydroxyacylglutathione hydrolase-like"/>
    <property type="match status" value="1"/>
</dbReference>
<evidence type="ECO:0000259" key="1">
    <source>
        <dbReference type="Pfam" id="PF12706"/>
    </source>
</evidence>
<evidence type="ECO:0000313" key="2">
    <source>
        <dbReference type="EMBL" id="HHF99107.1"/>
    </source>
</evidence>
<accession>A0A7V5M0M0</accession>
<dbReference type="PANTHER" id="PTHR42663:SF6">
    <property type="entry name" value="HYDROLASE C777.06C-RELATED"/>
    <property type="match status" value="1"/>
</dbReference>
<dbReference type="SUPFAM" id="SSF56281">
    <property type="entry name" value="Metallo-hydrolase/oxidoreductase"/>
    <property type="match status" value="1"/>
</dbReference>
<feature type="domain" description="Metallo-beta-lactamase" evidence="1">
    <location>
        <begin position="34"/>
        <end position="217"/>
    </location>
</feature>
<dbReference type="PANTHER" id="PTHR42663">
    <property type="entry name" value="HYDROLASE C777.06C-RELATED-RELATED"/>
    <property type="match status" value="1"/>
</dbReference>
<proteinExistence type="predicted"/>
<dbReference type="InterPro" id="IPR036866">
    <property type="entry name" value="RibonucZ/Hydroxyglut_hydro"/>
</dbReference>